<protein>
    <submittedName>
        <fullName evidence="2">Uncharacterized protein</fullName>
    </submittedName>
</protein>
<dbReference type="RefSeq" id="WP_146423101.1">
    <property type="nucleotide sequence ID" value="NZ_CP076459.1"/>
</dbReference>
<evidence type="ECO:0000256" key="1">
    <source>
        <dbReference type="SAM" id="Phobius"/>
    </source>
</evidence>
<evidence type="ECO:0000313" key="3">
    <source>
        <dbReference type="Proteomes" id="UP000677117"/>
    </source>
</evidence>
<proteinExistence type="predicted"/>
<name>A0A8F1MB50_9BACT</name>
<evidence type="ECO:0000313" key="2">
    <source>
        <dbReference type="EMBL" id="QWQ31662.1"/>
    </source>
</evidence>
<reference evidence="2" key="1">
    <citation type="submission" date="2021-06" db="EMBL/GenBank/DDBJ databases">
        <title>An adapted protocol for Saccharibacteria cultivation: two new species join this phylum of Candidate Phyla Radiations.</title>
        <authorList>
            <person name="Ibrahim A."/>
            <person name="Maatouk M."/>
            <person name="Raoult D."/>
            <person name="Bittar F."/>
        </authorList>
    </citation>
    <scope>NUCLEOTIDE SEQUENCE</scope>
    <source>
        <strain evidence="2">IHU2</strain>
    </source>
</reference>
<keyword evidence="1" id="KW-1133">Transmembrane helix</keyword>
<keyword evidence="1" id="KW-0472">Membrane</keyword>
<dbReference type="EMBL" id="CP076459">
    <property type="protein sequence ID" value="QWQ31662.1"/>
    <property type="molecule type" value="Genomic_DNA"/>
</dbReference>
<keyword evidence="3" id="KW-1185">Reference proteome</keyword>
<sequence>MMTRDKSERGSVNGWMVGTIGCLILFLIAGSLAIWAYMQYSREKSSVDSKVAIEVAKGKSEQAESDQKKFSEEAKNPRIEFVGPAEYGRVSFMYPKTWSVYIGNDGSDRGDYKAYLHPVSVPSTTNKNSRFALRLEIINKNMDTVLNDYQSRLKKGELTSSSTEFNGISATRIDGTFEKELRGSVVLMKVRDKTIRFSTDADTFKPDFQTILSTVKISE</sequence>
<organism evidence="2 3">
    <name type="scientific">Candidatus Minimicrobia vallesae</name>
    <dbReference type="NCBI Taxonomy" id="2841264"/>
    <lineage>
        <taxon>Bacteria</taxon>
        <taxon>Candidatus Saccharimonadota</taxon>
        <taxon>Candidatus Saccharimonadota incertae sedis</taxon>
        <taxon>Candidatus Minimicrobia</taxon>
    </lineage>
</organism>
<dbReference type="PROSITE" id="PS51257">
    <property type="entry name" value="PROKAR_LIPOPROTEIN"/>
    <property type="match status" value="1"/>
</dbReference>
<accession>A0A8F1MB50</accession>
<gene>
    <name evidence="2" type="ORF">KOY49_01450</name>
</gene>
<feature type="transmembrane region" description="Helical" evidence="1">
    <location>
        <begin position="12"/>
        <end position="38"/>
    </location>
</feature>
<dbReference type="KEGG" id="mvl:KOY49_01450"/>
<keyword evidence="1" id="KW-0812">Transmembrane</keyword>
<dbReference type="Proteomes" id="UP000677117">
    <property type="component" value="Chromosome"/>
</dbReference>
<dbReference type="AlphaFoldDB" id="A0A8F1MB50"/>